<accession>A0A3G9GVX4</accession>
<dbReference type="RefSeq" id="WP_021719045.1">
    <property type="nucleotide sequence ID" value="NZ_AP019004.1"/>
</dbReference>
<dbReference type="InterPro" id="IPR000835">
    <property type="entry name" value="HTH_MarR-typ"/>
</dbReference>
<keyword evidence="8" id="KW-1185">Reference proteome</keyword>
<dbReference type="InterPro" id="IPR036388">
    <property type="entry name" value="WH-like_DNA-bd_sf"/>
</dbReference>
<dbReference type="PRINTS" id="PR00598">
    <property type="entry name" value="HTHMARR"/>
</dbReference>
<dbReference type="OrthoDB" id="6462103at2"/>
<dbReference type="Proteomes" id="UP000443070">
    <property type="component" value="Unassembled WGS sequence"/>
</dbReference>
<evidence type="ECO:0000256" key="3">
    <source>
        <dbReference type="ARBA" id="ARBA00023163"/>
    </source>
</evidence>
<dbReference type="PANTHER" id="PTHR42756">
    <property type="entry name" value="TRANSCRIPTIONAL REGULATOR, MARR"/>
    <property type="match status" value="1"/>
</dbReference>
<protein>
    <submittedName>
        <fullName evidence="6">MarR family transcriptional regulator</fullName>
    </submittedName>
    <submittedName>
        <fullName evidence="5">Predicted transcriptional regulator marR family</fullName>
    </submittedName>
</protein>
<dbReference type="EMBL" id="WNBW01000002">
    <property type="protein sequence ID" value="MTU03718.1"/>
    <property type="molecule type" value="Genomic_DNA"/>
</dbReference>
<comment type="caution">
    <text evidence="5">The sequence shown here is derived from an EMBL/GenBank/DDBJ whole genome shotgun (WGS) entry which is preliminary data.</text>
</comment>
<dbReference type="SUPFAM" id="SSF46785">
    <property type="entry name" value="Winged helix' DNA-binding domain"/>
    <property type="match status" value="1"/>
</dbReference>
<reference evidence="8 9" key="2">
    <citation type="journal article" date="2019" name="Nat. Med.">
        <title>A library of human gut bacterial isolates paired with longitudinal multiomics data enables mechanistic microbiome research.</title>
        <authorList>
            <person name="Poyet M."/>
            <person name="Groussin M."/>
            <person name="Gibbons S.M."/>
            <person name="Avila-Pacheco J."/>
            <person name="Jiang X."/>
            <person name="Kearney S.M."/>
            <person name="Perrotta A.R."/>
            <person name="Berdy B."/>
            <person name="Zhao S."/>
            <person name="Lieberman T.D."/>
            <person name="Swanson P.K."/>
            <person name="Smith M."/>
            <person name="Roesemann S."/>
            <person name="Alexander J.E."/>
            <person name="Rich S.A."/>
            <person name="Livny J."/>
            <person name="Vlamakis H."/>
            <person name="Clish C."/>
            <person name="Bullock K."/>
            <person name="Deik A."/>
            <person name="Scott J."/>
            <person name="Pierce K.A."/>
            <person name="Xavier R.J."/>
            <person name="Alm E.J."/>
        </authorList>
    </citation>
    <scope>NUCLEOTIDE SEQUENCE [LARGE SCALE GENOMIC DNA]</scope>
    <source>
        <strain evidence="6 9">BIOML-A13</strain>
        <strain evidence="7 8">BIOML-A3</strain>
    </source>
</reference>
<gene>
    <name evidence="5" type="ORF">BN533_02146</name>
    <name evidence="6" type="ORF">GMD11_05155</name>
    <name evidence="7" type="ORF">GMD18_04800</name>
</gene>
<dbReference type="Pfam" id="PF01047">
    <property type="entry name" value="MarR"/>
    <property type="match status" value="1"/>
</dbReference>
<dbReference type="SMART" id="SM00347">
    <property type="entry name" value="HTH_MARR"/>
    <property type="match status" value="1"/>
</dbReference>
<dbReference type="GeneID" id="49405876"/>
<evidence type="ECO:0000313" key="5">
    <source>
        <dbReference type="EMBL" id="CDB44926.1"/>
    </source>
</evidence>
<sequence length="156" mass="18295">MTKLHNDLLRDIGTLARTIHYLHDLHFKELALQRGQFIFLTRICENTGINQNDLSLLLKVDKSTTAKAVQKLTAAGYINRQRSSEDQRHWQLFPTEKALLLYDQIITEENTSLQLCLQNFTASERKELNRLFKKMCANLETHWQKTKGQKQRIEVQ</sequence>
<dbReference type="GO" id="GO:0003677">
    <property type="term" value="F:DNA binding"/>
    <property type="evidence" value="ECO:0007669"/>
    <property type="project" value="UniProtKB-KW"/>
</dbReference>
<dbReference type="Gene3D" id="1.10.10.10">
    <property type="entry name" value="Winged helix-like DNA-binding domain superfamily/Winged helix DNA-binding domain"/>
    <property type="match status" value="1"/>
</dbReference>
<dbReference type="InterPro" id="IPR036390">
    <property type="entry name" value="WH_DNA-bd_sf"/>
</dbReference>
<evidence type="ECO:0000313" key="7">
    <source>
        <dbReference type="EMBL" id="MTU03718.1"/>
    </source>
</evidence>
<evidence type="ECO:0000313" key="9">
    <source>
        <dbReference type="Proteomes" id="UP000484547"/>
    </source>
</evidence>
<name>A0A3G9GVX4_9FIRM</name>
<dbReference type="EMBL" id="WNBM01000002">
    <property type="protein sequence ID" value="MTT75656.1"/>
    <property type="molecule type" value="Genomic_DNA"/>
</dbReference>
<evidence type="ECO:0000313" key="8">
    <source>
        <dbReference type="Proteomes" id="UP000443070"/>
    </source>
</evidence>
<feature type="domain" description="HTH marR-type" evidence="4">
    <location>
        <begin position="5"/>
        <end position="137"/>
    </location>
</feature>
<dbReference type="GO" id="GO:0003700">
    <property type="term" value="F:DNA-binding transcription factor activity"/>
    <property type="evidence" value="ECO:0007669"/>
    <property type="project" value="InterPro"/>
</dbReference>
<organism evidence="5">
    <name type="scientific">Phascolarctobacterium faecium</name>
    <dbReference type="NCBI Taxonomy" id="33025"/>
    <lineage>
        <taxon>Bacteria</taxon>
        <taxon>Bacillati</taxon>
        <taxon>Bacillota</taxon>
        <taxon>Negativicutes</taxon>
        <taxon>Acidaminococcales</taxon>
        <taxon>Acidaminococcaceae</taxon>
        <taxon>Phascolarctobacterium</taxon>
    </lineage>
</organism>
<keyword evidence="2" id="KW-0238">DNA-binding</keyword>
<dbReference type="PANTHER" id="PTHR42756:SF2">
    <property type="entry name" value="MARR FAMILY REGULATORY PROTEIN"/>
    <property type="match status" value="1"/>
</dbReference>
<dbReference type="EMBL" id="CBDS010000005">
    <property type="protein sequence ID" value="CDB44926.1"/>
    <property type="molecule type" value="Genomic_DNA"/>
</dbReference>
<keyword evidence="1" id="KW-0805">Transcription regulation</keyword>
<dbReference type="Proteomes" id="UP000484547">
    <property type="component" value="Unassembled WGS sequence"/>
</dbReference>
<dbReference type="AlphaFoldDB" id="A0A3G9GVX4"/>
<evidence type="ECO:0000259" key="4">
    <source>
        <dbReference type="PROSITE" id="PS50995"/>
    </source>
</evidence>
<dbReference type="PROSITE" id="PS50995">
    <property type="entry name" value="HTH_MARR_2"/>
    <property type="match status" value="1"/>
</dbReference>
<evidence type="ECO:0000256" key="1">
    <source>
        <dbReference type="ARBA" id="ARBA00023015"/>
    </source>
</evidence>
<evidence type="ECO:0000256" key="2">
    <source>
        <dbReference type="ARBA" id="ARBA00023125"/>
    </source>
</evidence>
<proteinExistence type="predicted"/>
<accession>R6IHW7</accession>
<reference evidence="5" key="1">
    <citation type="submission" date="2012-11" db="EMBL/GenBank/DDBJ databases">
        <title>Dependencies among metagenomic species, viruses, plasmids and units of genetic variation.</title>
        <authorList>
            <person name="Nielsen H.B."/>
            <person name="Almeida M."/>
            <person name="Juncker A.S."/>
            <person name="Rasmussen S."/>
            <person name="Li J."/>
            <person name="Sunagawa S."/>
            <person name="Plichta D."/>
            <person name="Gautier L."/>
            <person name="Le Chatelier E."/>
            <person name="Peletier E."/>
            <person name="Bonde I."/>
            <person name="Nielsen T."/>
            <person name="Manichanh C."/>
            <person name="Arumugam M."/>
            <person name="Batto J."/>
            <person name="Santos M.B.Q.D."/>
            <person name="Blom N."/>
            <person name="Borruel N."/>
            <person name="Burgdorf K.S."/>
            <person name="Boumezbeur F."/>
            <person name="Casellas F."/>
            <person name="Dore J."/>
            <person name="Guarner F."/>
            <person name="Hansen T."/>
            <person name="Hildebrand F."/>
            <person name="Kaas R.S."/>
            <person name="Kennedy S."/>
            <person name="Kristiansen K."/>
            <person name="Kultima J.R."/>
            <person name="Leonard P."/>
            <person name="Levenez F."/>
            <person name="Lund O."/>
            <person name="Moumen B."/>
            <person name="Le Paslier D."/>
            <person name="Pons N."/>
            <person name="Pedersen O."/>
            <person name="Prifti E."/>
            <person name="Qin J."/>
            <person name="Raes J."/>
            <person name="Tap J."/>
            <person name="Tims S."/>
            <person name="Ussery D.W."/>
            <person name="Yamada T."/>
            <person name="MetaHit consortium"/>
            <person name="Renault P."/>
            <person name="Sicheritz-Ponten T."/>
            <person name="Bork P."/>
            <person name="Wang J."/>
            <person name="Brunak S."/>
            <person name="Ehrlich S.D."/>
        </authorList>
    </citation>
    <scope>NUCLEOTIDE SEQUENCE [LARGE SCALE GENOMIC DNA]</scope>
</reference>
<evidence type="ECO:0000313" key="6">
    <source>
        <dbReference type="EMBL" id="MTT75656.1"/>
    </source>
</evidence>
<keyword evidence="3" id="KW-0804">Transcription</keyword>